<keyword evidence="2" id="KW-1185">Reference proteome</keyword>
<sequence length="212" mass="23429">MTPPLTLRPNCLQESFATNESTSTQIFGVMYIILTGMIDSMLAPILWWALPAGPAGCLPAISQEPPTGWIPDTKANLINSDKNTLKQQKGAKCPFKAHRPPRKSHPPPRRMLLSLVSERIQDHFTGGEKSDGSLTNHSFYNSLSDEEFIKKNCPTQMSPKDKSPRHKEHHNKPLIIPLCKALLASAPLWLITSCTLITYLASAMIFLAPGAF</sequence>
<gene>
    <name evidence="1" type="ORF">DSO57_1004079</name>
</gene>
<evidence type="ECO:0000313" key="1">
    <source>
        <dbReference type="EMBL" id="KAJ9066980.1"/>
    </source>
</evidence>
<evidence type="ECO:0000313" key="2">
    <source>
        <dbReference type="Proteomes" id="UP001165960"/>
    </source>
</evidence>
<organism evidence="1 2">
    <name type="scientific">Entomophthora muscae</name>
    <dbReference type="NCBI Taxonomy" id="34485"/>
    <lineage>
        <taxon>Eukaryota</taxon>
        <taxon>Fungi</taxon>
        <taxon>Fungi incertae sedis</taxon>
        <taxon>Zoopagomycota</taxon>
        <taxon>Entomophthoromycotina</taxon>
        <taxon>Entomophthoromycetes</taxon>
        <taxon>Entomophthorales</taxon>
        <taxon>Entomophthoraceae</taxon>
        <taxon>Entomophthora</taxon>
    </lineage>
</organism>
<accession>A0ACC2SXE5</accession>
<dbReference type="Proteomes" id="UP001165960">
    <property type="component" value="Unassembled WGS sequence"/>
</dbReference>
<dbReference type="EMBL" id="QTSX02004270">
    <property type="protein sequence ID" value="KAJ9066980.1"/>
    <property type="molecule type" value="Genomic_DNA"/>
</dbReference>
<reference evidence="1" key="1">
    <citation type="submission" date="2022-04" db="EMBL/GenBank/DDBJ databases">
        <title>Genome of the entomopathogenic fungus Entomophthora muscae.</title>
        <authorList>
            <person name="Elya C."/>
            <person name="Lovett B.R."/>
            <person name="Lee E."/>
            <person name="Macias A.M."/>
            <person name="Hajek A.E."/>
            <person name="De Bivort B.L."/>
            <person name="Kasson M.T."/>
            <person name="De Fine Licht H.H."/>
            <person name="Stajich J.E."/>
        </authorList>
    </citation>
    <scope>NUCLEOTIDE SEQUENCE</scope>
    <source>
        <strain evidence="1">Berkeley</strain>
    </source>
</reference>
<protein>
    <submittedName>
        <fullName evidence="1">Uncharacterized protein</fullName>
    </submittedName>
</protein>
<proteinExistence type="predicted"/>
<comment type="caution">
    <text evidence="1">The sequence shown here is derived from an EMBL/GenBank/DDBJ whole genome shotgun (WGS) entry which is preliminary data.</text>
</comment>
<name>A0ACC2SXE5_9FUNG</name>